<dbReference type="InterPro" id="IPR019999">
    <property type="entry name" value="Anth_synth_I-like"/>
</dbReference>
<dbReference type="RefSeq" id="WP_273687168.1">
    <property type="nucleotide sequence ID" value="NZ_CP117411.1"/>
</dbReference>
<evidence type="ECO:0000256" key="1">
    <source>
        <dbReference type="ARBA" id="ARBA00001933"/>
    </source>
</evidence>
<dbReference type="SUPFAM" id="SSF56322">
    <property type="entry name" value="ADC synthase"/>
    <property type="match status" value="1"/>
</dbReference>
<dbReference type="PROSITE" id="PS00770">
    <property type="entry name" value="AA_TRANSFER_CLASS_4"/>
    <property type="match status" value="1"/>
</dbReference>
<keyword evidence="8" id="KW-0032">Aminotransferase</keyword>
<keyword evidence="9" id="KW-1185">Reference proteome</keyword>
<dbReference type="InterPro" id="IPR005802">
    <property type="entry name" value="ADC_synth_comp_1"/>
</dbReference>
<evidence type="ECO:0000256" key="4">
    <source>
        <dbReference type="ARBA" id="ARBA00022898"/>
    </source>
</evidence>
<dbReference type="Proteomes" id="UP001220395">
    <property type="component" value="Chromosome"/>
</dbReference>
<comment type="cofactor">
    <cofactor evidence="1 6">
        <name>pyridoxal 5'-phosphate</name>
        <dbReference type="ChEBI" id="CHEBI:597326"/>
    </cofactor>
</comment>
<dbReference type="SUPFAM" id="SSF56752">
    <property type="entry name" value="D-aminoacid aminotransferase-like PLP-dependent enzymes"/>
    <property type="match status" value="1"/>
</dbReference>
<dbReference type="PRINTS" id="PR00095">
    <property type="entry name" value="ANTSNTHASEI"/>
</dbReference>
<accession>A0ABY7TKB3</accession>
<dbReference type="Gene3D" id="3.60.120.10">
    <property type="entry name" value="Anthranilate synthase"/>
    <property type="match status" value="1"/>
</dbReference>
<dbReference type="InterPro" id="IPR001544">
    <property type="entry name" value="Aminotrans_IV"/>
</dbReference>
<feature type="domain" description="Chorismate-utilising enzyme C-terminal" evidence="7">
    <location>
        <begin position="120"/>
        <end position="373"/>
    </location>
</feature>
<evidence type="ECO:0000256" key="3">
    <source>
        <dbReference type="ARBA" id="ARBA00014472"/>
    </source>
</evidence>
<evidence type="ECO:0000256" key="2">
    <source>
        <dbReference type="ARBA" id="ARBA00009320"/>
    </source>
</evidence>
<proteinExistence type="inferred from homology"/>
<dbReference type="Gene3D" id="3.20.10.10">
    <property type="entry name" value="D-amino Acid Aminotransferase, subunit A, domain 2"/>
    <property type="match status" value="1"/>
</dbReference>
<dbReference type="Pfam" id="PF01063">
    <property type="entry name" value="Aminotran_4"/>
    <property type="match status" value="1"/>
</dbReference>
<keyword evidence="8" id="KW-0808">Transferase</keyword>
<keyword evidence="4 6" id="KW-0663">Pyridoxal phosphate</keyword>
<name>A0ABY7TKB3_9SPHN</name>
<evidence type="ECO:0000313" key="8">
    <source>
        <dbReference type="EMBL" id="WCT73152.1"/>
    </source>
</evidence>
<dbReference type="InterPro" id="IPR036038">
    <property type="entry name" value="Aminotransferase-like"/>
</dbReference>
<organism evidence="8 9">
    <name type="scientific">Sphingomonas naphthae</name>
    <dbReference type="NCBI Taxonomy" id="1813468"/>
    <lineage>
        <taxon>Bacteria</taxon>
        <taxon>Pseudomonadati</taxon>
        <taxon>Pseudomonadota</taxon>
        <taxon>Alphaproteobacteria</taxon>
        <taxon>Sphingomonadales</taxon>
        <taxon>Sphingomonadaceae</taxon>
        <taxon>Sphingomonas</taxon>
    </lineage>
</organism>
<reference evidence="8 9" key="1">
    <citation type="submission" date="2023-02" db="EMBL/GenBank/DDBJ databases">
        <title>Genome sequence of Sphingomonas naphthae.</title>
        <authorList>
            <person name="Kim S."/>
            <person name="Heo J."/>
            <person name="Kwon S.-W."/>
        </authorList>
    </citation>
    <scope>NUCLEOTIDE SEQUENCE [LARGE SCALE GENOMIC DNA]</scope>
    <source>
        <strain evidence="8 9">KACC 18716</strain>
    </source>
</reference>
<comment type="similarity">
    <text evidence="2 5">Belongs to the class-IV pyridoxal-phosphate-dependent aminotransferase family.</text>
</comment>
<dbReference type="InterPro" id="IPR018300">
    <property type="entry name" value="Aminotrans_IV_CS"/>
</dbReference>
<evidence type="ECO:0000256" key="5">
    <source>
        <dbReference type="RuleBase" id="RU004106"/>
    </source>
</evidence>
<dbReference type="GO" id="GO:0046820">
    <property type="term" value="F:4-amino-4-deoxychorismate synthase activity"/>
    <property type="evidence" value="ECO:0007669"/>
    <property type="project" value="UniProtKB-EC"/>
</dbReference>
<dbReference type="EMBL" id="CP117411">
    <property type="protein sequence ID" value="WCT73152.1"/>
    <property type="molecule type" value="Genomic_DNA"/>
</dbReference>
<dbReference type="Pfam" id="PF00425">
    <property type="entry name" value="Chorismate_bind"/>
    <property type="match status" value="1"/>
</dbReference>
<dbReference type="PANTHER" id="PTHR11236">
    <property type="entry name" value="AMINOBENZOATE/ANTHRANILATE SYNTHASE"/>
    <property type="match status" value="1"/>
</dbReference>
<dbReference type="InterPro" id="IPR043132">
    <property type="entry name" value="BCAT-like_C"/>
</dbReference>
<evidence type="ECO:0000313" key="9">
    <source>
        <dbReference type="Proteomes" id="UP001220395"/>
    </source>
</evidence>
<evidence type="ECO:0000259" key="7">
    <source>
        <dbReference type="Pfam" id="PF00425"/>
    </source>
</evidence>
<protein>
    <recommendedName>
        <fullName evidence="3">Probable branched-chain-amino-acid aminotransferase</fullName>
    </recommendedName>
</protein>
<dbReference type="NCBIfam" id="TIGR00553">
    <property type="entry name" value="pabB"/>
    <property type="match status" value="1"/>
</dbReference>
<evidence type="ECO:0000256" key="6">
    <source>
        <dbReference type="RuleBase" id="RU004516"/>
    </source>
</evidence>
<dbReference type="InterPro" id="IPR005801">
    <property type="entry name" value="ADC_synthase"/>
</dbReference>
<dbReference type="InterPro" id="IPR015890">
    <property type="entry name" value="Chorismate_C"/>
</dbReference>
<dbReference type="InterPro" id="IPR043131">
    <property type="entry name" value="BCAT-like_N"/>
</dbReference>
<dbReference type="PANTHER" id="PTHR11236:SF50">
    <property type="entry name" value="AMINODEOXYCHORISMATE SYNTHASE COMPONENT 1"/>
    <property type="match status" value="1"/>
</dbReference>
<dbReference type="Gene3D" id="3.30.470.10">
    <property type="match status" value="1"/>
</dbReference>
<sequence>MIDCSIPFVLLDDARPDGGARLYTAPSAIITATRASDVPAALDRLRAASGQGAHLAGHLAYEAGHALVGPTTPPPADAPLLWFGLFDAPRHITPAETAALLPDPAGAWAGPPRPRLDATAHAAAVDRVQALIAAGDIYQANLTFPADVAVAGDPLALYARLRRAQLSPWGGVVWTGDHWLLSLSPELFFTVEAGCVTARPMKGTATRGSNPLADAEAAATLAADPKQRAENLMIVDLLRNDLSRIAEPASVAVPHLFVVETYPTIHQMTSTVTARLGADHDAIDLLAAAFPCGSITGAPKRRAMEVIDAVEMGPRGAYTGSIGRIDPSGDAAFNVAIRTLVMEGESMTATLGLGSGIVADSVAPEEWRESLAKAGFVTAGQQPFDLIETMRFDPYDGLLELDRHMGRLKASAAAFDFTFDHHGARNELQAATFKLRDARCVRLRLSPRGSIAIEVSAIPRSPASVSVALAPLPVDPADFRLRHKTSDRAFYDIARKATDGFEVAFTDPAGFLTEGSFTNLFVQRGETLLTPPLSRGLLPGVLRASLIGAGRAEEADLTPADLKQGFFIGNQLRGLIPARLVAGSERLGL</sequence>
<gene>
    <name evidence="8" type="primary">pabB</name>
    <name evidence="8" type="ORF">PQ455_16255</name>
</gene>